<sequence length="94" mass="9519">MEYPSPSYSVAGTSSFCPSTSMAKVVCLSLPVSGADSCGAAEVDAPTGVLADTLEDVPAGAVCPQADIVSARHKAAASIMVLFIQVPPNIDCFI</sequence>
<organism evidence="1">
    <name type="scientific">bioreactor metagenome</name>
    <dbReference type="NCBI Taxonomy" id="1076179"/>
    <lineage>
        <taxon>unclassified sequences</taxon>
        <taxon>metagenomes</taxon>
        <taxon>ecological metagenomes</taxon>
    </lineage>
</organism>
<comment type="caution">
    <text evidence="1">The sequence shown here is derived from an EMBL/GenBank/DDBJ whole genome shotgun (WGS) entry which is preliminary data.</text>
</comment>
<accession>A0A644ZLN0</accession>
<gene>
    <name evidence="1" type="ORF">SDC9_87908</name>
</gene>
<name>A0A644ZLN0_9ZZZZ</name>
<reference evidence="1" key="1">
    <citation type="submission" date="2019-08" db="EMBL/GenBank/DDBJ databases">
        <authorList>
            <person name="Kucharzyk K."/>
            <person name="Murdoch R.W."/>
            <person name="Higgins S."/>
            <person name="Loffler F."/>
        </authorList>
    </citation>
    <scope>NUCLEOTIDE SEQUENCE</scope>
</reference>
<proteinExistence type="predicted"/>
<dbReference type="EMBL" id="VSSQ01009303">
    <property type="protein sequence ID" value="MPM41258.1"/>
    <property type="molecule type" value="Genomic_DNA"/>
</dbReference>
<evidence type="ECO:0000313" key="1">
    <source>
        <dbReference type="EMBL" id="MPM41258.1"/>
    </source>
</evidence>
<protein>
    <submittedName>
        <fullName evidence="1">Uncharacterized protein</fullName>
    </submittedName>
</protein>
<dbReference type="AlphaFoldDB" id="A0A644ZLN0"/>